<evidence type="ECO:0000313" key="2">
    <source>
        <dbReference type="EMBL" id="ACV23604.1"/>
    </source>
</evidence>
<evidence type="ECO:0000313" key="3">
    <source>
        <dbReference type="Proteomes" id="UP000002026"/>
    </source>
</evidence>
<accession>C7N2U6</accession>
<protein>
    <submittedName>
        <fullName evidence="2">Uncharacterized protein</fullName>
    </submittedName>
</protein>
<gene>
    <name evidence="2" type="ordered locus">Shel_25990</name>
</gene>
<keyword evidence="1" id="KW-0812">Transmembrane</keyword>
<reference evidence="2 3" key="1">
    <citation type="journal article" date="2009" name="Stand. Genomic Sci.">
        <title>Complete genome sequence of Slackia heliotrinireducens type strain (RHS 1).</title>
        <authorList>
            <person name="Pukall R."/>
            <person name="Lapidus A."/>
            <person name="Nolan M."/>
            <person name="Copeland A."/>
            <person name="Glavina Del Rio T."/>
            <person name="Lucas S."/>
            <person name="Chen F."/>
            <person name="Tice H."/>
            <person name="Cheng J.F."/>
            <person name="Chertkov O."/>
            <person name="Bruce D."/>
            <person name="Goodwin L."/>
            <person name="Kuske C."/>
            <person name="Brettin T."/>
            <person name="Detter J.C."/>
            <person name="Han C."/>
            <person name="Pitluck S."/>
            <person name="Pati A."/>
            <person name="Mavrommatis K."/>
            <person name="Ivanova N."/>
            <person name="Ovchinnikova G."/>
            <person name="Chen A."/>
            <person name="Palaniappan K."/>
            <person name="Schneider S."/>
            <person name="Rohde M."/>
            <person name="Chain P."/>
            <person name="D'haeseleer P."/>
            <person name="Goker M."/>
            <person name="Bristow J."/>
            <person name="Eisen J.A."/>
            <person name="Markowitz V."/>
            <person name="Kyrpides N.C."/>
            <person name="Klenk H.P."/>
            <person name="Hugenholtz P."/>
        </authorList>
    </citation>
    <scope>NUCLEOTIDE SEQUENCE [LARGE SCALE GENOMIC DNA]</scope>
    <source>
        <strain evidence="3">ATCC 29202 / DSM 20476 / NCTC 11029 / RHS 1</strain>
    </source>
</reference>
<keyword evidence="3" id="KW-1185">Reference proteome</keyword>
<dbReference type="STRING" id="471855.Shel_25990"/>
<feature type="transmembrane region" description="Helical" evidence="1">
    <location>
        <begin position="21"/>
        <end position="38"/>
    </location>
</feature>
<keyword evidence="1" id="KW-0472">Membrane</keyword>
<evidence type="ECO:0000256" key="1">
    <source>
        <dbReference type="SAM" id="Phobius"/>
    </source>
</evidence>
<dbReference type="Proteomes" id="UP000002026">
    <property type="component" value="Chromosome"/>
</dbReference>
<dbReference type="KEGG" id="shi:Shel_25990"/>
<dbReference type="EMBL" id="CP001684">
    <property type="protein sequence ID" value="ACV23604.1"/>
    <property type="molecule type" value="Genomic_DNA"/>
</dbReference>
<organism evidence="2 3">
    <name type="scientific">Slackia heliotrinireducens (strain ATCC 29202 / DSM 20476 / NCTC 11029 / RHS 1)</name>
    <name type="common">Peptococcus heliotrinreducens</name>
    <dbReference type="NCBI Taxonomy" id="471855"/>
    <lineage>
        <taxon>Bacteria</taxon>
        <taxon>Bacillati</taxon>
        <taxon>Actinomycetota</taxon>
        <taxon>Coriobacteriia</taxon>
        <taxon>Eggerthellales</taxon>
        <taxon>Eggerthellaceae</taxon>
        <taxon>Slackia</taxon>
    </lineage>
</organism>
<sequence>MKPTAFHNRSRHDMMLAIRGAWGLAATAIQGDVFLVIVL</sequence>
<dbReference type="AlphaFoldDB" id="C7N2U6"/>
<keyword evidence="1" id="KW-1133">Transmembrane helix</keyword>
<proteinExistence type="predicted"/>
<dbReference type="HOGENOM" id="CLU_3317108_0_0_11"/>
<name>C7N2U6_SLAHD</name>